<keyword evidence="1" id="KW-1133">Transmembrane helix</keyword>
<evidence type="ECO:0000313" key="2">
    <source>
        <dbReference type="EMBL" id="PKQ28749.1"/>
    </source>
</evidence>
<dbReference type="AlphaFoldDB" id="A0A2N3G7R7"/>
<feature type="transmembrane region" description="Helical" evidence="1">
    <location>
        <begin position="12"/>
        <end position="30"/>
    </location>
</feature>
<accession>A0A2N3G7R7</accession>
<sequence length="113" mass="12869">MYFAASNTMMKIALISSVAIFWLYCAFSAADLARSNGGSYQLWQLIGLLTGPLGLVFAWLYFKVTGERHLRIRSGEDHQYDMPEIIRCPNCGQSVPSAYEICQFCKKPLHKRR</sequence>
<evidence type="ECO:0000256" key="1">
    <source>
        <dbReference type="SAM" id="Phobius"/>
    </source>
</evidence>
<name>A0A2N3G7R7_9ACTN</name>
<evidence type="ECO:0000313" key="3">
    <source>
        <dbReference type="Proteomes" id="UP000233654"/>
    </source>
</evidence>
<dbReference type="EMBL" id="PHEX01000006">
    <property type="protein sequence ID" value="PKQ28749.1"/>
    <property type="molecule type" value="Genomic_DNA"/>
</dbReference>
<gene>
    <name evidence="2" type="ORF">CVT63_01175</name>
</gene>
<feature type="transmembrane region" description="Helical" evidence="1">
    <location>
        <begin position="42"/>
        <end position="62"/>
    </location>
</feature>
<keyword evidence="1" id="KW-0472">Membrane</keyword>
<protein>
    <submittedName>
        <fullName evidence="2">Uncharacterized protein</fullName>
    </submittedName>
</protein>
<comment type="caution">
    <text evidence="2">The sequence shown here is derived from an EMBL/GenBank/DDBJ whole genome shotgun (WGS) entry which is preliminary data.</text>
</comment>
<dbReference type="Proteomes" id="UP000233654">
    <property type="component" value="Unassembled WGS sequence"/>
</dbReference>
<keyword evidence="1" id="KW-0812">Transmembrane</keyword>
<organism evidence="2 3">
    <name type="scientific">Candidatus Anoxymicrobium japonicum</name>
    <dbReference type="NCBI Taxonomy" id="2013648"/>
    <lineage>
        <taxon>Bacteria</taxon>
        <taxon>Bacillati</taxon>
        <taxon>Actinomycetota</taxon>
        <taxon>Candidatus Geothermincolia</taxon>
        <taxon>Candidatus Geothermincolales</taxon>
        <taxon>Candidatus Anoxymicrobiaceae</taxon>
        <taxon>Candidatus Anoxymicrobium</taxon>
    </lineage>
</organism>
<reference evidence="2 3" key="1">
    <citation type="journal article" date="2017" name="ISME J.">
        <title>Potential for microbial H2 and metal transformations associated with novel bacteria and archaea in deep terrestrial subsurface sediments.</title>
        <authorList>
            <person name="Hernsdorf A.W."/>
            <person name="Amano Y."/>
            <person name="Miyakawa K."/>
            <person name="Ise K."/>
            <person name="Suzuki Y."/>
            <person name="Anantharaman K."/>
            <person name="Probst A."/>
            <person name="Burstein D."/>
            <person name="Thomas B.C."/>
            <person name="Banfield J.F."/>
        </authorList>
    </citation>
    <scope>NUCLEOTIDE SEQUENCE [LARGE SCALE GENOMIC DNA]</scope>
    <source>
        <strain evidence="2">HGW-Actinobacteria-3</strain>
    </source>
</reference>
<proteinExistence type="predicted"/>